<feature type="compositionally biased region" description="Polar residues" evidence="1">
    <location>
        <begin position="51"/>
        <end position="61"/>
    </location>
</feature>
<dbReference type="AlphaFoldDB" id="A0A5B0RRM4"/>
<name>A0A5B0RRM4_PUCGR</name>
<dbReference type="Proteomes" id="UP000325313">
    <property type="component" value="Unassembled WGS sequence"/>
</dbReference>
<evidence type="ECO:0000313" key="3">
    <source>
        <dbReference type="Proteomes" id="UP000325313"/>
    </source>
</evidence>
<reference evidence="2 3" key="1">
    <citation type="submission" date="2019-05" db="EMBL/GenBank/DDBJ databases">
        <title>Emergence of the Ug99 lineage of the wheat stem rust pathogen through somatic hybridization.</title>
        <authorList>
            <person name="Li F."/>
            <person name="Upadhyaya N.M."/>
            <person name="Sperschneider J."/>
            <person name="Matny O."/>
            <person name="Nguyen-Phuc H."/>
            <person name="Mago R."/>
            <person name="Raley C."/>
            <person name="Miller M.E."/>
            <person name="Silverstein K.A.T."/>
            <person name="Henningsen E."/>
            <person name="Hirsch C.D."/>
            <person name="Visser B."/>
            <person name="Pretorius Z.A."/>
            <person name="Steffenson B.J."/>
            <person name="Schwessinger B."/>
            <person name="Dodds P.N."/>
            <person name="Figueroa M."/>
        </authorList>
    </citation>
    <scope>NUCLEOTIDE SEQUENCE [LARGE SCALE GENOMIC DNA]</scope>
    <source>
        <strain evidence="2 3">Ug99</strain>
    </source>
</reference>
<sequence length="110" mass="12128">MAKKKSSLSQALQQAQTTAATSHQASLKETNPNKKNNQKQSASKSQKNKHTIPSTQSSPTRAQKHLKNRPEKRLPKPKTKPLPLVITKAKTRPSKLHQPIGIPSLPSELI</sequence>
<accession>A0A5B0RRM4</accession>
<organism evidence="2 3">
    <name type="scientific">Puccinia graminis f. sp. tritici</name>
    <dbReference type="NCBI Taxonomy" id="56615"/>
    <lineage>
        <taxon>Eukaryota</taxon>
        <taxon>Fungi</taxon>
        <taxon>Dikarya</taxon>
        <taxon>Basidiomycota</taxon>
        <taxon>Pucciniomycotina</taxon>
        <taxon>Pucciniomycetes</taxon>
        <taxon>Pucciniales</taxon>
        <taxon>Pucciniaceae</taxon>
        <taxon>Puccinia</taxon>
    </lineage>
</organism>
<comment type="caution">
    <text evidence="2">The sequence shown here is derived from an EMBL/GenBank/DDBJ whole genome shotgun (WGS) entry which is preliminary data.</text>
</comment>
<protein>
    <submittedName>
        <fullName evidence="2">Uncharacterized protein</fullName>
    </submittedName>
</protein>
<evidence type="ECO:0000313" key="2">
    <source>
        <dbReference type="EMBL" id="KAA1127938.1"/>
    </source>
</evidence>
<evidence type="ECO:0000256" key="1">
    <source>
        <dbReference type="SAM" id="MobiDB-lite"/>
    </source>
</evidence>
<feature type="region of interest" description="Disordered" evidence="1">
    <location>
        <begin position="1"/>
        <end position="110"/>
    </location>
</feature>
<proteinExistence type="predicted"/>
<gene>
    <name evidence="2" type="ORF">PGTUg99_000114</name>
</gene>
<feature type="compositionally biased region" description="Low complexity" evidence="1">
    <location>
        <begin position="7"/>
        <end position="45"/>
    </location>
</feature>
<dbReference type="EMBL" id="VDEP01000146">
    <property type="protein sequence ID" value="KAA1127938.1"/>
    <property type="molecule type" value="Genomic_DNA"/>
</dbReference>